<comment type="subcellular location">
    <subcellularLocation>
        <location evidence="1">Nucleus</location>
    </subcellularLocation>
</comment>
<evidence type="ECO:0000256" key="6">
    <source>
        <dbReference type="ARBA" id="ARBA00023242"/>
    </source>
</evidence>
<evidence type="ECO:0000259" key="8">
    <source>
        <dbReference type="Pfam" id="PF25316"/>
    </source>
</evidence>
<evidence type="ECO:0000256" key="2">
    <source>
        <dbReference type="ARBA" id="ARBA00010937"/>
    </source>
</evidence>
<evidence type="ECO:0000256" key="1">
    <source>
        <dbReference type="ARBA" id="ARBA00004123"/>
    </source>
</evidence>
<sequence length="1334" mass="149674">MNSAESGKPAAEPVVPKFTVAHQKIDLDFNFDQQISGTTEITIYPDTQDLREIQLHGRQCNIKKVLVNNTPPSSVRHQDPCDQLALHCNGSVNQHHLLTEKIAGSIANPPDPDIIITLPKKIRIVPVNIAEVHTQSANPIKIQDSQSANPTVPEATQALSDTTVARFTPLTIFIEFESSHVRESVQFVVGKRGTGRWPHAYTRKRLSSGGASSLFPCVDLLNSRCTWDISIRSPRTVGDAIDQISPANNRRNNVDGSDKSGPRQGYEATEMVVICSGELTDDIVDKTDTSKKTVSFSCLQQLAPEQLGFAIGPFEKINLGDLRDAQEVEELGRNAVEMLAYCLPGRTEEAKNTCLPTPKAMDFVVNKYISCPVRSYAMVFVEDLHTDTSIFAGVTMCSTRILYPEEVVDPAQQVTRQLAFAIVSQWIGINIVAETPPDTWVILGAAYYIANLFMRDLCGNNEYRYYMKQQADRVYELDIERPSIYDMGALLHVDPSEYDFLILKSPVVLFILDRRIAKTHGASKMPGILAKIMTRARTGDLPHNALSTELFQRTCERFHHSSVEDFITQWVKGAGCPRFGAFQRFNKKKLVVEMLIKQTQGVSIDRELDIETFMRDAREDYQTVYAAHPQPVFTGPMTIRIHEADGTPYEHIVEIKEASTQFDIPYNTKYKRLKRSKKQRARASTKAAAEGADEEGDSLVYCLGDVLQSEEDVQNWRMTDWSVDDEERMNSESYEWIRLDADFEWICRINLQMPGYMFASQLQQDRDVVAQLEAVRHLSLYPPTSLISSIFIRTLMDRRYFHGVRSLAAHGLVKHAKNEGDAKNVGLFHLRKAFEELYCIKDQGIAMTRPNDFSDQQAYRIQCDIVEAIANVRDSKGHTAKDVKDFLLDKLKFNDNSANEFSDAYYISRLMKALTAAVIARPVINIEADDDADMDYEMEDKMHELRAFERQFLEEIDRYRRMDEWTSSYQNLYSRTALECQAMLAAAGIGLHSPLHFLQYTRPGNYEMLRQTAYTVLLTPSVLDEPSVLRYLLYCMVADPSPWIRQSLHHGFGKVLAKRAIGIKVDTGKPVGEGLVIEDASESNAADHQLEIARRSTIEGAVAALKKELGDFQPLKAALWNAICYDQIILEDLQTLLDFCRLLYEPVDEMKVVLRLPRYWEVQSLGKASFHIITTENRSHVRRANANSGFLSQGKLKFKQSNKVRQKIVPKWQSTASNFPKQYQTLPPPLEKSQYNVLPPPLQRTPSIPGPSPTSAGPNGSGGLKLKLKFGASGQPSGAGVKATPTPPPPPRLIPPAVVPQSAARTPTPTTATPGRVVLKFKPSSSSNSSSQTK</sequence>
<reference evidence="10 11" key="1">
    <citation type="submission" date="2017-03" db="EMBL/GenBank/DDBJ databases">
        <title>Genomes of endolithic fungi from Antarctica.</title>
        <authorList>
            <person name="Coleine C."/>
            <person name="Masonjones S."/>
            <person name="Stajich J.E."/>
        </authorList>
    </citation>
    <scope>NUCLEOTIDE SEQUENCE [LARGE SCALE GENOMIC DNA]</scope>
    <source>
        <strain evidence="10 11">CCFEE 6314</strain>
    </source>
</reference>
<keyword evidence="4" id="KW-0805">Transcription regulation</keyword>
<name>A0A438MSP1_EXOME</name>
<organism evidence="10 11">
    <name type="scientific">Exophiala mesophila</name>
    <name type="common">Black yeast-like fungus</name>
    <dbReference type="NCBI Taxonomy" id="212818"/>
    <lineage>
        <taxon>Eukaryota</taxon>
        <taxon>Fungi</taxon>
        <taxon>Dikarya</taxon>
        <taxon>Ascomycota</taxon>
        <taxon>Pezizomycotina</taxon>
        <taxon>Eurotiomycetes</taxon>
        <taxon>Chaetothyriomycetidae</taxon>
        <taxon>Chaetothyriales</taxon>
        <taxon>Herpotrichiellaceae</taxon>
        <taxon>Exophiala</taxon>
    </lineage>
</organism>
<evidence type="ECO:0000313" key="10">
    <source>
        <dbReference type="EMBL" id="RVX66708.1"/>
    </source>
</evidence>
<dbReference type="OrthoDB" id="308861at2759"/>
<comment type="similarity">
    <text evidence="2">Belongs to the TAF2 family.</text>
</comment>
<feature type="compositionally biased region" description="Low complexity" evidence="7">
    <location>
        <begin position="1299"/>
        <end position="1314"/>
    </location>
</feature>
<dbReference type="VEuPathDB" id="FungiDB:PV10_06920"/>
<evidence type="ECO:0000256" key="7">
    <source>
        <dbReference type="SAM" id="MobiDB-lite"/>
    </source>
</evidence>
<evidence type="ECO:0000313" key="11">
    <source>
        <dbReference type="Proteomes" id="UP000288859"/>
    </source>
</evidence>
<dbReference type="PANTHER" id="PTHR15137">
    <property type="entry name" value="TRANSCRIPTION INITIATION FACTOR TFIID"/>
    <property type="match status" value="1"/>
</dbReference>
<keyword evidence="6" id="KW-0539">Nucleus</keyword>
<feature type="domain" description="Transcription initiation factor TFIID subunit 2 Ig-like" evidence="8">
    <location>
        <begin position="574"/>
        <end position="754"/>
    </location>
</feature>
<dbReference type="EMBL" id="NAJM01000057">
    <property type="protein sequence ID" value="RVX66708.1"/>
    <property type="molecule type" value="Genomic_DNA"/>
</dbReference>
<dbReference type="SUPFAM" id="SSF63737">
    <property type="entry name" value="Leukotriene A4 hydrolase N-terminal domain"/>
    <property type="match status" value="1"/>
</dbReference>
<evidence type="ECO:0000259" key="9">
    <source>
        <dbReference type="Pfam" id="PF25577"/>
    </source>
</evidence>
<comment type="caution">
    <text evidence="10">The sequence shown here is derived from an EMBL/GenBank/DDBJ whole genome shotgun (WGS) entry which is preliminary data.</text>
</comment>
<dbReference type="GO" id="GO:0016251">
    <property type="term" value="F:RNA polymerase II general transcription initiation factor activity"/>
    <property type="evidence" value="ECO:0007669"/>
    <property type="project" value="TreeGrafter"/>
</dbReference>
<evidence type="ECO:0000256" key="5">
    <source>
        <dbReference type="ARBA" id="ARBA00023163"/>
    </source>
</evidence>
<feature type="compositionally biased region" description="Low complexity" evidence="7">
    <location>
        <begin position="1324"/>
        <end position="1334"/>
    </location>
</feature>
<dbReference type="InterPro" id="IPR027268">
    <property type="entry name" value="Peptidase_M4/M1_CTD_sf"/>
</dbReference>
<keyword evidence="5" id="KW-0804">Transcription</keyword>
<dbReference type="GO" id="GO:0003682">
    <property type="term" value="F:chromatin binding"/>
    <property type="evidence" value="ECO:0007669"/>
    <property type="project" value="TreeGrafter"/>
</dbReference>
<evidence type="ECO:0000256" key="4">
    <source>
        <dbReference type="ARBA" id="ARBA00023015"/>
    </source>
</evidence>
<dbReference type="Gene3D" id="2.60.40.1730">
    <property type="entry name" value="tricorn interacting facor f3 domain"/>
    <property type="match status" value="1"/>
</dbReference>
<dbReference type="CDD" id="cd09839">
    <property type="entry name" value="M1_like_TAF2"/>
    <property type="match status" value="1"/>
</dbReference>
<feature type="compositionally biased region" description="Pro residues" evidence="7">
    <location>
        <begin position="1285"/>
        <end position="1298"/>
    </location>
</feature>
<proteinExistence type="inferred from homology"/>
<evidence type="ECO:0000256" key="3">
    <source>
        <dbReference type="ARBA" id="ARBA00017363"/>
    </source>
</evidence>
<protein>
    <recommendedName>
        <fullName evidence="3">Transcription initiation factor TFIID subunit 2</fullName>
    </recommendedName>
</protein>
<dbReference type="GO" id="GO:0005669">
    <property type="term" value="C:transcription factor TFIID complex"/>
    <property type="evidence" value="ECO:0007669"/>
    <property type="project" value="InterPro"/>
</dbReference>
<feature type="domain" description="Transcription initiation factor TFIID subunit 2 TPR repeats" evidence="9">
    <location>
        <begin position="756"/>
        <end position="1050"/>
    </location>
</feature>
<dbReference type="Pfam" id="PF25316">
    <property type="entry name" value="TAF2_3rd"/>
    <property type="match status" value="1"/>
</dbReference>
<dbReference type="Pfam" id="PF25577">
    <property type="entry name" value="TPR_TAF2_C"/>
    <property type="match status" value="1"/>
</dbReference>
<dbReference type="InterPro" id="IPR057345">
    <property type="entry name" value="Ig-like_TAF2"/>
</dbReference>
<dbReference type="InterPro" id="IPR037813">
    <property type="entry name" value="TAF2"/>
</dbReference>
<dbReference type="Gene3D" id="1.10.390.10">
    <property type="entry name" value="Neutral Protease Domain 2"/>
    <property type="match status" value="1"/>
</dbReference>
<feature type="region of interest" description="Disordered" evidence="7">
    <location>
        <begin position="240"/>
        <end position="265"/>
    </location>
</feature>
<feature type="region of interest" description="Disordered" evidence="7">
    <location>
        <begin position="1219"/>
        <end position="1334"/>
    </location>
</feature>
<feature type="compositionally biased region" description="Pro residues" evidence="7">
    <location>
        <begin position="1238"/>
        <end position="1252"/>
    </location>
</feature>
<feature type="compositionally biased region" description="Basic and acidic residues" evidence="7">
    <location>
        <begin position="252"/>
        <end position="261"/>
    </location>
</feature>
<gene>
    <name evidence="10" type="ORF">B0A52_09521</name>
</gene>
<dbReference type="InterPro" id="IPR057991">
    <property type="entry name" value="TPR_TAF2_C"/>
</dbReference>
<dbReference type="PANTHER" id="PTHR15137:SF9">
    <property type="entry name" value="TRANSCRIPTION INITIATION FACTOR TFIID SUBUNIT 2"/>
    <property type="match status" value="1"/>
</dbReference>
<accession>A0A438MSP1</accession>
<dbReference type="InterPro" id="IPR042097">
    <property type="entry name" value="Aminopeptidase_N-like_N_sf"/>
</dbReference>
<dbReference type="GO" id="GO:0000976">
    <property type="term" value="F:transcription cis-regulatory region binding"/>
    <property type="evidence" value="ECO:0007669"/>
    <property type="project" value="TreeGrafter"/>
</dbReference>
<dbReference type="SUPFAM" id="SSF55486">
    <property type="entry name" value="Metalloproteases ('zincins'), catalytic domain"/>
    <property type="match status" value="1"/>
</dbReference>
<dbReference type="Proteomes" id="UP000288859">
    <property type="component" value="Unassembled WGS sequence"/>
</dbReference>
<dbReference type="GO" id="GO:0006367">
    <property type="term" value="P:transcription initiation at RNA polymerase II promoter"/>
    <property type="evidence" value="ECO:0007669"/>
    <property type="project" value="TreeGrafter"/>
</dbReference>